<reference evidence="8" key="1">
    <citation type="journal article" date="2022" name="Proc. Natl. Acad. Sci. U.S.A.">
        <title>Life cycle and functional genomics of the unicellular red alga Galdieria for elucidating algal and plant evolution and industrial use.</title>
        <authorList>
            <person name="Hirooka S."/>
            <person name="Itabashi T."/>
            <person name="Ichinose T.M."/>
            <person name="Onuma R."/>
            <person name="Fujiwara T."/>
            <person name="Yamashita S."/>
            <person name="Jong L.W."/>
            <person name="Tomita R."/>
            <person name="Iwane A.H."/>
            <person name="Miyagishima S.Y."/>
        </authorList>
    </citation>
    <scope>NUCLEOTIDE SEQUENCE</scope>
    <source>
        <strain evidence="8">NBRC 102759</strain>
    </source>
</reference>
<feature type="domain" description="RING-type" evidence="7">
    <location>
        <begin position="243"/>
        <end position="284"/>
    </location>
</feature>
<dbReference type="InterPro" id="IPR001841">
    <property type="entry name" value="Znf_RING"/>
</dbReference>
<dbReference type="GO" id="GO:0008270">
    <property type="term" value="F:zinc ion binding"/>
    <property type="evidence" value="ECO:0007669"/>
    <property type="project" value="UniProtKB-KW"/>
</dbReference>
<protein>
    <recommendedName>
        <fullName evidence="7">RING-type domain-containing protein</fullName>
    </recommendedName>
</protein>
<name>A0A9C7UQN2_9RHOD</name>
<keyword evidence="6" id="KW-0812">Transmembrane</keyword>
<organism evidence="8 9">
    <name type="scientific">Galdieria partita</name>
    <dbReference type="NCBI Taxonomy" id="83374"/>
    <lineage>
        <taxon>Eukaryota</taxon>
        <taxon>Rhodophyta</taxon>
        <taxon>Bangiophyceae</taxon>
        <taxon>Galdieriales</taxon>
        <taxon>Galdieriaceae</taxon>
        <taxon>Galdieria</taxon>
    </lineage>
</organism>
<dbReference type="AlphaFoldDB" id="A0A9C7UQN2"/>
<keyword evidence="9" id="KW-1185">Reference proteome</keyword>
<proteinExistence type="predicted"/>
<keyword evidence="6" id="KW-0472">Membrane</keyword>
<keyword evidence="6" id="KW-1133">Transmembrane helix</keyword>
<keyword evidence="3" id="KW-0862">Zinc</keyword>
<dbReference type="PROSITE" id="PS50089">
    <property type="entry name" value="ZF_RING_2"/>
    <property type="match status" value="1"/>
</dbReference>
<dbReference type="PANTHER" id="PTHR45931:SF3">
    <property type="entry name" value="RING ZINC FINGER-CONTAINING PROTEIN"/>
    <property type="match status" value="1"/>
</dbReference>
<dbReference type="SMART" id="SM00184">
    <property type="entry name" value="RING"/>
    <property type="match status" value="1"/>
</dbReference>
<dbReference type="SUPFAM" id="SSF57850">
    <property type="entry name" value="RING/U-box"/>
    <property type="match status" value="1"/>
</dbReference>
<dbReference type="CDD" id="cd23118">
    <property type="entry name" value="RING-H2_SIS3"/>
    <property type="match status" value="1"/>
</dbReference>
<reference evidence="8" key="2">
    <citation type="submission" date="2022-01" db="EMBL/GenBank/DDBJ databases">
        <authorList>
            <person name="Hirooka S."/>
            <person name="Miyagishima S.Y."/>
        </authorList>
    </citation>
    <scope>NUCLEOTIDE SEQUENCE</scope>
    <source>
        <strain evidence="8">NBRC 102759</strain>
    </source>
</reference>
<evidence type="ECO:0000313" key="9">
    <source>
        <dbReference type="Proteomes" id="UP001061958"/>
    </source>
</evidence>
<evidence type="ECO:0000256" key="2">
    <source>
        <dbReference type="ARBA" id="ARBA00022771"/>
    </source>
</evidence>
<evidence type="ECO:0000259" key="7">
    <source>
        <dbReference type="PROSITE" id="PS50089"/>
    </source>
</evidence>
<dbReference type="GO" id="GO:0061630">
    <property type="term" value="F:ubiquitin protein ligase activity"/>
    <property type="evidence" value="ECO:0007669"/>
    <property type="project" value="TreeGrafter"/>
</dbReference>
<dbReference type="PANTHER" id="PTHR45931">
    <property type="entry name" value="SI:CH211-59O9.10"/>
    <property type="match status" value="1"/>
</dbReference>
<accession>A0A9C7UQN2</accession>
<dbReference type="Gene3D" id="3.30.40.10">
    <property type="entry name" value="Zinc/RING finger domain, C3HC4 (zinc finger)"/>
    <property type="match status" value="1"/>
</dbReference>
<dbReference type="Proteomes" id="UP001061958">
    <property type="component" value="Unassembled WGS sequence"/>
</dbReference>
<dbReference type="InterPro" id="IPR051834">
    <property type="entry name" value="RING_finger_E3_ligase"/>
</dbReference>
<dbReference type="EMBL" id="BQMJ01000027">
    <property type="protein sequence ID" value="GJQ11770.1"/>
    <property type="molecule type" value="Genomic_DNA"/>
</dbReference>
<sequence>MTSLKQHFTKLFRRTPHSSRRSPTDGEQTTTDNTNTRAVPSSEPQIRSWNNRQPATAPPQSTAQDNYSDIPYKMLFLFALFCFSLIGLVSYGLWYSGAPWSIAVIPLIAPSFGFTLLFTMFYISSKYPSSVTERSTRRRVARYIFHPNTSPRTRRTLRQLAFSDRDFTERDYEALLELDRLPSTEALQEFLQGASDDLIERIPSYVFVDPVKGAIKDDSQGLTRQSSVPSFAPKENEDTAMSCSICLETYVDGEQLRVLPCMHQFHSLCVDKWLRRYARCPICKFAIL</sequence>
<evidence type="ECO:0000256" key="3">
    <source>
        <dbReference type="ARBA" id="ARBA00022833"/>
    </source>
</evidence>
<dbReference type="Pfam" id="PF13639">
    <property type="entry name" value="zf-RING_2"/>
    <property type="match status" value="1"/>
</dbReference>
<dbReference type="GO" id="GO:0005634">
    <property type="term" value="C:nucleus"/>
    <property type="evidence" value="ECO:0007669"/>
    <property type="project" value="TreeGrafter"/>
</dbReference>
<evidence type="ECO:0000256" key="1">
    <source>
        <dbReference type="ARBA" id="ARBA00022723"/>
    </source>
</evidence>
<evidence type="ECO:0000313" key="8">
    <source>
        <dbReference type="EMBL" id="GJQ11770.1"/>
    </source>
</evidence>
<evidence type="ECO:0000256" key="6">
    <source>
        <dbReference type="SAM" id="Phobius"/>
    </source>
</evidence>
<feature type="transmembrane region" description="Helical" evidence="6">
    <location>
        <begin position="100"/>
        <end position="123"/>
    </location>
</feature>
<feature type="transmembrane region" description="Helical" evidence="6">
    <location>
        <begin position="74"/>
        <end position="94"/>
    </location>
</feature>
<keyword evidence="1" id="KW-0479">Metal-binding</keyword>
<dbReference type="InterPro" id="IPR013083">
    <property type="entry name" value="Znf_RING/FYVE/PHD"/>
</dbReference>
<dbReference type="GO" id="GO:0006511">
    <property type="term" value="P:ubiquitin-dependent protein catabolic process"/>
    <property type="evidence" value="ECO:0007669"/>
    <property type="project" value="TreeGrafter"/>
</dbReference>
<keyword evidence="2 4" id="KW-0863">Zinc-finger</keyword>
<feature type="region of interest" description="Disordered" evidence="5">
    <location>
        <begin position="14"/>
        <end position="63"/>
    </location>
</feature>
<comment type="caution">
    <text evidence="8">The sequence shown here is derived from an EMBL/GenBank/DDBJ whole genome shotgun (WGS) entry which is preliminary data.</text>
</comment>
<gene>
    <name evidence="8" type="ORF">GpartN1_g3561.t1</name>
</gene>
<evidence type="ECO:0000256" key="4">
    <source>
        <dbReference type="PROSITE-ProRule" id="PRU00175"/>
    </source>
</evidence>
<feature type="compositionally biased region" description="Polar residues" evidence="5">
    <location>
        <begin position="25"/>
        <end position="63"/>
    </location>
</feature>
<dbReference type="OrthoDB" id="5936at2759"/>
<evidence type="ECO:0000256" key="5">
    <source>
        <dbReference type="SAM" id="MobiDB-lite"/>
    </source>
</evidence>